<evidence type="ECO:0000259" key="3">
    <source>
        <dbReference type="Pfam" id="PF13240"/>
    </source>
</evidence>
<comment type="caution">
    <text evidence="4">The sequence shown here is derived from an EMBL/GenBank/DDBJ whole genome shotgun (WGS) entry which is preliminary data.</text>
</comment>
<dbReference type="Gene3D" id="2.30.30.40">
    <property type="entry name" value="SH3 Domains"/>
    <property type="match status" value="1"/>
</dbReference>
<reference evidence="4" key="1">
    <citation type="journal article" date="2021" name="PeerJ">
        <title>Extensive microbial diversity within the chicken gut microbiome revealed by metagenomics and culture.</title>
        <authorList>
            <person name="Gilroy R."/>
            <person name="Ravi A."/>
            <person name="Getino M."/>
            <person name="Pursley I."/>
            <person name="Horton D.L."/>
            <person name="Alikhan N.F."/>
            <person name="Baker D."/>
            <person name="Gharbi K."/>
            <person name="Hall N."/>
            <person name="Watson M."/>
            <person name="Adriaenssens E.M."/>
            <person name="Foster-Nyarko E."/>
            <person name="Jarju S."/>
            <person name="Secka A."/>
            <person name="Antonio M."/>
            <person name="Oren A."/>
            <person name="Chaudhuri R.R."/>
            <person name="La Ragione R."/>
            <person name="Hildebrand F."/>
            <person name="Pallen M.J."/>
        </authorList>
    </citation>
    <scope>NUCLEOTIDE SEQUENCE</scope>
    <source>
        <strain evidence="4">ChiHecec2B26-12326</strain>
    </source>
</reference>
<keyword evidence="2" id="KW-0812">Transmembrane</keyword>
<evidence type="ECO:0000256" key="2">
    <source>
        <dbReference type="SAM" id="Phobius"/>
    </source>
</evidence>
<organism evidence="4 5">
    <name type="scientific">Candidatus Parabacteroides intestinigallinarum</name>
    <dbReference type="NCBI Taxonomy" id="2838722"/>
    <lineage>
        <taxon>Bacteria</taxon>
        <taxon>Pseudomonadati</taxon>
        <taxon>Bacteroidota</taxon>
        <taxon>Bacteroidia</taxon>
        <taxon>Bacteroidales</taxon>
        <taxon>Tannerellaceae</taxon>
        <taxon>Parabacteroides</taxon>
    </lineage>
</organism>
<accession>A0A9D2BQK8</accession>
<gene>
    <name evidence="4" type="ORF">H9848_09310</name>
</gene>
<evidence type="ECO:0000313" key="5">
    <source>
        <dbReference type="Proteomes" id="UP000823847"/>
    </source>
</evidence>
<reference evidence="4" key="2">
    <citation type="submission" date="2021-04" db="EMBL/GenBank/DDBJ databases">
        <authorList>
            <person name="Gilroy R."/>
        </authorList>
    </citation>
    <scope>NUCLEOTIDE SEQUENCE</scope>
    <source>
        <strain evidence="4">ChiHecec2B26-12326</strain>
    </source>
</reference>
<feature type="transmembrane region" description="Helical" evidence="2">
    <location>
        <begin position="110"/>
        <end position="130"/>
    </location>
</feature>
<evidence type="ECO:0000313" key="4">
    <source>
        <dbReference type="EMBL" id="HIX86785.1"/>
    </source>
</evidence>
<feature type="transmembrane region" description="Helical" evidence="2">
    <location>
        <begin position="58"/>
        <end position="78"/>
    </location>
</feature>
<name>A0A9D2BQK8_9BACT</name>
<feature type="compositionally biased region" description="Basic and acidic residues" evidence="1">
    <location>
        <begin position="350"/>
        <end position="366"/>
    </location>
</feature>
<feature type="transmembrane region" description="Helical" evidence="2">
    <location>
        <begin position="214"/>
        <end position="242"/>
    </location>
</feature>
<sequence length="607" mass="67962">MKTLLFIGNFGSGEIMLIALILIIPLFLILWSAGAFTTFPPDPQTLDTSEWKPRANKIWGGFILYLLSGAIGSIFELADKINDLRSMLSSLSSSSSEDFMEAWLSSNIDILSGTTVANILVVIGFVIYYTGLKSFAEIQKDDFTAENILKIRRAAICGVIALLLGYIPFIGGFGGWILNLVMYFMLASAYGYLRYSPVFNIRAKAGARLLRSAAIMYIIGMFIPIIGGLFSFMGLLMTIIGWGRIRKGGPIAAVASVATNITYNYYTSSVPTETLSSPNPATPTSGERPKFCPHCGAPCKEYQRYCPNCGFELDKKPEEPVMPIVEKKEPPATKVEPVRTPPEPSTADTTSKEAPSKQEKNQRDKSNKQALVLISGVVIFLIIGLCVYNFWYKPYATDRDALRYYTFTNLNLRSSENAELKDNIIEMLPYGTELITYGKGYSWARVKANGKEGHVAAHLILSKEDFQLLDGVWGNEEAKKCVGSAHYRLAVIDYLKRNEFFSGAREWQIFSKPYGSAQNTIAYPNLSQEENGDGLIFIVKNNRTNERKLVIYGFTTTEPKSPVFKTDFRLEKDLSIQKAVCRLDKYDNLWIRVTFNDGSYKTFRVYM</sequence>
<feature type="transmembrane region" description="Helical" evidence="2">
    <location>
        <begin position="15"/>
        <end position="37"/>
    </location>
</feature>
<evidence type="ECO:0000256" key="1">
    <source>
        <dbReference type="SAM" id="MobiDB-lite"/>
    </source>
</evidence>
<dbReference type="AlphaFoldDB" id="A0A9D2BQK8"/>
<proteinExistence type="predicted"/>
<dbReference type="EMBL" id="DXEN01000072">
    <property type="protein sequence ID" value="HIX86785.1"/>
    <property type="molecule type" value="Genomic_DNA"/>
</dbReference>
<protein>
    <recommendedName>
        <fullName evidence="3">Zinc-ribbon domain-containing protein</fullName>
    </recommendedName>
</protein>
<feature type="region of interest" description="Disordered" evidence="1">
    <location>
        <begin position="325"/>
        <end position="366"/>
    </location>
</feature>
<feature type="transmembrane region" description="Helical" evidence="2">
    <location>
        <begin position="370"/>
        <end position="391"/>
    </location>
</feature>
<dbReference type="InterPro" id="IPR026870">
    <property type="entry name" value="Zinc_ribbon_dom"/>
</dbReference>
<feature type="transmembrane region" description="Helical" evidence="2">
    <location>
        <begin position="151"/>
        <end position="170"/>
    </location>
</feature>
<dbReference type="Proteomes" id="UP000823847">
    <property type="component" value="Unassembled WGS sequence"/>
</dbReference>
<feature type="domain" description="Zinc-ribbon" evidence="3">
    <location>
        <begin position="291"/>
        <end position="313"/>
    </location>
</feature>
<keyword evidence="2" id="KW-0472">Membrane</keyword>
<dbReference type="Pfam" id="PF13240">
    <property type="entry name" value="Zn_Ribbon_1"/>
    <property type="match status" value="1"/>
</dbReference>
<keyword evidence="2" id="KW-1133">Transmembrane helix</keyword>